<accession>X0T501</accession>
<name>X0T501_9ZZZZ</name>
<reference evidence="2" key="1">
    <citation type="journal article" date="2014" name="Front. Microbiol.">
        <title>High frequency of phylogenetically diverse reductive dehalogenase-homologous genes in deep subseafloor sedimentary metagenomes.</title>
        <authorList>
            <person name="Kawai M."/>
            <person name="Futagami T."/>
            <person name="Toyoda A."/>
            <person name="Takaki Y."/>
            <person name="Nishi S."/>
            <person name="Hori S."/>
            <person name="Arai W."/>
            <person name="Tsubouchi T."/>
            <person name="Morono Y."/>
            <person name="Uchiyama I."/>
            <person name="Ito T."/>
            <person name="Fujiyama A."/>
            <person name="Inagaki F."/>
            <person name="Takami H."/>
        </authorList>
    </citation>
    <scope>NUCLEOTIDE SEQUENCE</scope>
    <source>
        <strain evidence="2">Expedition CK06-06</strain>
    </source>
</reference>
<proteinExistence type="predicted"/>
<feature type="non-terminal residue" evidence="2">
    <location>
        <position position="165"/>
    </location>
</feature>
<dbReference type="EMBL" id="BARS01000775">
    <property type="protein sequence ID" value="GAF82416.1"/>
    <property type="molecule type" value="Genomic_DNA"/>
</dbReference>
<gene>
    <name evidence="2" type="ORF">S01H1_01725</name>
</gene>
<feature type="domain" description="Endonuclease GajA/Old nuclease/RecF-like AAA" evidence="1">
    <location>
        <begin position="1"/>
        <end position="77"/>
    </location>
</feature>
<dbReference type="Gene3D" id="3.40.50.300">
    <property type="entry name" value="P-loop containing nucleotide triphosphate hydrolases"/>
    <property type="match status" value="1"/>
</dbReference>
<sequence length="165" mass="18499">MRLLGIEVRHFRCIKNERLEFGDLTTLVGANGAGKSAFLRALNHFYEGPGGISREDFYNRDATKPIEITVTYGALGDEEREAFNKYVDDDVLKVVLRVTWLTPEDGGEGSAGSSYHGWIRQHKPFQDVRAVATAPDRVAALRNLVEDKPELYGFTPESAWIRAQV</sequence>
<evidence type="ECO:0000313" key="2">
    <source>
        <dbReference type="EMBL" id="GAF82416.1"/>
    </source>
</evidence>
<dbReference type="InterPro" id="IPR027417">
    <property type="entry name" value="P-loop_NTPase"/>
</dbReference>
<protein>
    <recommendedName>
        <fullName evidence="1">Endonuclease GajA/Old nuclease/RecF-like AAA domain-containing protein</fullName>
    </recommendedName>
</protein>
<dbReference type="CDD" id="cd00267">
    <property type="entry name" value="ABC_ATPase"/>
    <property type="match status" value="1"/>
</dbReference>
<dbReference type="Pfam" id="PF13175">
    <property type="entry name" value="AAA_15"/>
    <property type="match status" value="1"/>
</dbReference>
<organism evidence="2">
    <name type="scientific">marine sediment metagenome</name>
    <dbReference type="NCBI Taxonomy" id="412755"/>
    <lineage>
        <taxon>unclassified sequences</taxon>
        <taxon>metagenomes</taxon>
        <taxon>ecological metagenomes</taxon>
    </lineage>
</organism>
<dbReference type="AlphaFoldDB" id="X0T501"/>
<evidence type="ECO:0000259" key="1">
    <source>
        <dbReference type="Pfam" id="PF13175"/>
    </source>
</evidence>
<dbReference type="SUPFAM" id="SSF52540">
    <property type="entry name" value="P-loop containing nucleoside triphosphate hydrolases"/>
    <property type="match status" value="1"/>
</dbReference>
<dbReference type="InterPro" id="IPR041685">
    <property type="entry name" value="AAA_GajA/Old/RecF-like"/>
</dbReference>
<comment type="caution">
    <text evidence="2">The sequence shown here is derived from an EMBL/GenBank/DDBJ whole genome shotgun (WGS) entry which is preliminary data.</text>
</comment>